<dbReference type="RefSeq" id="XP_029243056.1">
    <property type="nucleotide sequence ID" value="XM_029377166.1"/>
</dbReference>
<comment type="caution">
    <text evidence="1">The sequence shown here is derived from an EMBL/GenBank/DDBJ whole genome shotgun (WGS) entry which is preliminary data.</text>
</comment>
<dbReference type="OrthoDB" id="251499at2759"/>
<dbReference type="AlphaFoldDB" id="A0A422P5A7"/>
<gene>
    <name evidence="1" type="ORF">TraAM80_00071</name>
</gene>
<dbReference type="EMBL" id="MKGL01000001">
    <property type="protein sequence ID" value="RNF12913.1"/>
    <property type="molecule type" value="Genomic_DNA"/>
</dbReference>
<proteinExistence type="predicted"/>
<reference evidence="1 2" key="1">
    <citation type="journal article" date="2018" name="BMC Genomics">
        <title>Genomic comparison of Trypanosoma conorhini and Trypanosoma rangeli to Trypanosoma cruzi strains of high and low virulence.</title>
        <authorList>
            <person name="Bradwell K.R."/>
            <person name="Koparde V.N."/>
            <person name="Matveyev A.V."/>
            <person name="Serrano M.G."/>
            <person name="Alves J.M."/>
            <person name="Parikh H."/>
            <person name="Huang B."/>
            <person name="Lee V."/>
            <person name="Espinosa-Alvarez O."/>
            <person name="Ortiz P.A."/>
            <person name="Costa-Martins A.G."/>
            <person name="Teixeira M.M."/>
            <person name="Buck G.A."/>
        </authorList>
    </citation>
    <scope>NUCLEOTIDE SEQUENCE [LARGE SCALE GENOMIC DNA]</scope>
    <source>
        <strain evidence="1 2">AM80</strain>
    </source>
</reference>
<keyword evidence="2" id="KW-1185">Reference proteome</keyword>
<name>A0A422P5A7_TRYRA</name>
<dbReference type="Proteomes" id="UP000283634">
    <property type="component" value="Unassembled WGS sequence"/>
</dbReference>
<organism evidence="1 2">
    <name type="scientific">Trypanosoma rangeli</name>
    <dbReference type="NCBI Taxonomy" id="5698"/>
    <lineage>
        <taxon>Eukaryota</taxon>
        <taxon>Discoba</taxon>
        <taxon>Euglenozoa</taxon>
        <taxon>Kinetoplastea</taxon>
        <taxon>Metakinetoplastina</taxon>
        <taxon>Trypanosomatida</taxon>
        <taxon>Trypanosomatidae</taxon>
        <taxon>Trypanosoma</taxon>
        <taxon>Herpetosoma</taxon>
    </lineage>
</organism>
<dbReference type="GeneID" id="40324004"/>
<protein>
    <submittedName>
        <fullName evidence="1">Rab1 small GTP-binding protein</fullName>
    </submittedName>
</protein>
<accession>A0A422P5A7</accession>
<evidence type="ECO:0000313" key="1">
    <source>
        <dbReference type="EMBL" id="RNF12913.1"/>
    </source>
</evidence>
<evidence type="ECO:0000313" key="2">
    <source>
        <dbReference type="Proteomes" id="UP000283634"/>
    </source>
</evidence>
<sequence>MAPPPAVGCRGTVSPRCVVLARRLAISTGQKRELNLQVAAKEELSRRKAGVICAALARPTKSGLCLLQLLRVKEKETAGEGRRFAARSRAGNTEEEDGGEVLLGHISQYRGAVCGETVALFD</sequence>